<comment type="subcellular location">
    <subcellularLocation>
        <location evidence="7">Cytoplasm</location>
    </subcellularLocation>
</comment>
<feature type="binding site" evidence="7">
    <location>
        <position position="327"/>
    </location>
    <ligand>
        <name>N-formimidoyl-L-glutamate</name>
        <dbReference type="ChEBI" id="CHEBI:58928"/>
    </ligand>
</feature>
<dbReference type="Proteomes" id="UP000018466">
    <property type="component" value="Unassembled WGS sequence"/>
</dbReference>
<evidence type="ECO:0000313" key="10">
    <source>
        <dbReference type="Proteomes" id="UP000018466"/>
    </source>
</evidence>
<dbReference type="RefSeq" id="WP_009532787.1">
    <property type="nucleotide sequence ID" value="NZ_JH590862.1"/>
</dbReference>
<evidence type="ECO:0000256" key="5">
    <source>
        <dbReference type="ARBA" id="ARBA00022833"/>
    </source>
</evidence>
<evidence type="ECO:0000256" key="2">
    <source>
        <dbReference type="ARBA" id="ARBA00022723"/>
    </source>
</evidence>
<feature type="domain" description="Amidohydrolase-related" evidence="8">
    <location>
        <begin position="72"/>
        <end position="412"/>
    </location>
</feature>
<keyword evidence="3 7" id="KW-0378">Hydrolase</keyword>
<keyword evidence="6 7" id="KW-0408">Iron</keyword>
<feature type="binding site" evidence="7">
    <location>
        <position position="325"/>
    </location>
    <ligand>
        <name>Zn(2+)</name>
        <dbReference type="ChEBI" id="CHEBI:29105"/>
    </ligand>
</feature>
<feature type="binding site" evidence="7">
    <location>
        <position position="82"/>
    </location>
    <ligand>
        <name>Zn(2+)</name>
        <dbReference type="ChEBI" id="CHEBI:29105"/>
    </ligand>
</feature>
<proteinExistence type="inferred from homology"/>
<evidence type="ECO:0000256" key="4">
    <source>
        <dbReference type="ARBA" id="ARBA00022808"/>
    </source>
</evidence>
<dbReference type="Gene3D" id="2.30.40.10">
    <property type="entry name" value="Urease, subunit C, domain 1"/>
    <property type="match status" value="1"/>
</dbReference>
<feature type="binding site" evidence="7">
    <location>
        <position position="250"/>
    </location>
    <ligand>
        <name>Zn(2+)</name>
        <dbReference type="ChEBI" id="CHEBI:29105"/>
    </ligand>
</feature>
<dbReference type="Pfam" id="PF01979">
    <property type="entry name" value="Amidohydro_1"/>
    <property type="match status" value="1"/>
</dbReference>
<feature type="binding site" evidence="7">
    <location>
        <position position="82"/>
    </location>
    <ligand>
        <name>Fe(3+)</name>
        <dbReference type="ChEBI" id="CHEBI:29034"/>
    </ligand>
</feature>
<comment type="cofactor">
    <cofactor evidence="7">
        <name>Zn(2+)</name>
        <dbReference type="ChEBI" id="CHEBI:29105"/>
    </cofactor>
    <cofactor evidence="7">
        <name>Fe(3+)</name>
        <dbReference type="ChEBI" id="CHEBI:29034"/>
    </cofactor>
    <text evidence="7">Binds 1 zinc or iron ion per subunit.</text>
</comment>
<dbReference type="SUPFAM" id="SSF51556">
    <property type="entry name" value="Metallo-dependent hydrolases"/>
    <property type="match status" value="1"/>
</dbReference>
<comment type="pathway">
    <text evidence="7">Amino-acid degradation; L-histidine degradation into L-glutamate; N-formimidoyl-L-glutamate from L-histidine: step 3/3.</text>
</comment>
<dbReference type="GO" id="GO:0050480">
    <property type="term" value="F:imidazolonepropionase activity"/>
    <property type="evidence" value="ECO:0007669"/>
    <property type="project" value="UniProtKB-UniRule"/>
</dbReference>
<protein>
    <recommendedName>
        <fullName evidence="1 7">Imidazolonepropionase</fullName>
        <ecNumber evidence="1 7">3.5.2.7</ecNumber>
    </recommendedName>
    <alternativeName>
        <fullName evidence="7">Imidazolone-5-propionate hydrolase</fullName>
    </alternativeName>
</protein>
<evidence type="ECO:0000256" key="7">
    <source>
        <dbReference type="HAMAP-Rule" id="MF_00372"/>
    </source>
</evidence>
<accession>A0AA37DGP8</accession>
<comment type="similarity">
    <text evidence="7">Belongs to the metallo-dependent hydrolases superfamily. HutI family.</text>
</comment>
<feature type="binding site" evidence="7">
    <location>
        <position position="80"/>
    </location>
    <ligand>
        <name>Fe(3+)</name>
        <dbReference type="ChEBI" id="CHEBI:29034"/>
    </ligand>
</feature>
<dbReference type="SUPFAM" id="SSF51338">
    <property type="entry name" value="Composite domain of metallo-dependent hydrolases"/>
    <property type="match status" value="1"/>
</dbReference>
<feature type="binding site" evidence="7">
    <location>
        <position position="250"/>
    </location>
    <ligand>
        <name>Fe(3+)</name>
        <dbReference type="ChEBI" id="CHEBI:29034"/>
    </ligand>
</feature>
<evidence type="ECO:0000259" key="8">
    <source>
        <dbReference type="Pfam" id="PF01979"/>
    </source>
</evidence>
<dbReference type="GO" id="GO:0008270">
    <property type="term" value="F:zinc ion binding"/>
    <property type="evidence" value="ECO:0007669"/>
    <property type="project" value="UniProtKB-UniRule"/>
</dbReference>
<feature type="binding site" evidence="7">
    <location>
        <position position="80"/>
    </location>
    <ligand>
        <name>Zn(2+)</name>
        <dbReference type="ChEBI" id="CHEBI:29105"/>
    </ligand>
</feature>
<organism evidence="9 10">
    <name type="scientific">Stomatobaculum longum</name>
    <dbReference type="NCBI Taxonomy" id="796942"/>
    <lineage>
        <taxon>Bacteria</taxon>
        <taxon>Bacillati</taxon>
        <taxon>Bacillota</taxon>
        <taxon>Clostridia</taxon>
        <taxon>Lachnospirales</taxon>
        <taxon>Lachnospiraceae</taxon>
        <taxon>Stomatobaculum</taxon>
    </lineage>
</organism>
<feature type="binding site" evidence="7">
    <location>
        <position position="152"/>
    </location>
    <ligand>
        <name>4-imidazolone-5-propanoate</name>
        <dbReference type="ChEBI" id="CHEBI:77893"/>
    </ligand>
</feature>
<evidence type="ECO:0000313" key="9">
    <source>
        <dbReference type="EMBL" id="EHO17355.1"/>
    </source>
</evidence>
<dbReference type="GO" id="GO:0005737">
    <property type="term" value="C:cytoplasm"/>
    <property type="evidence" value="ECO:0007669"/>
    <property type="project" value="UniProtKB-SubCell"/>
</dbReference>
<dbReference type="GeneID" id="86940717"/>
<feature type="binding site" evidence="7">
    <location>
        <position position="253"/>
    </location>
    <ligand>
        <name>4-imidazolone-5-propanoate</name>
        <dbReference type="ChEBI" id="CHEBI:77893"/>
    </ligand>
</feature>
<dbReference type="HAMAP" id="MF_00372">
    <property type="entry name" value="HutI"/>
    <property type="match status" value="1"/>
</dbReference>
<dbReference type="AlphaFoldDB" id="A0AA37DGP8"/>
<feature type="binding site" evidence="7">
    <location>
        <position position="152"/>
    </location>
    <ligand>
        <name>N-formimidoyl-L-glutamate</name>
        <dbReference type="ChEBI" id="CHEBI:58928"/>
    </ligand>
</feature>
<evidence type="ECO:0000256" key="1">
    <source>
        <dbReference type="ARBA" id="ARBA00012864"/>
    </source>
</evidence>
<dbReference type="Gene3D" id="3.20.20.140">
    <property type="entry name" value="Metal-dependent hydrolases"/>
    <property type="match status" value="1"/>
</dbReference>
<dbReference type="EC" id="3.5.2.7" evidence="1 7"/>
<gene>
    <name evidence="7" type="primary">hutI</name>
    <name evidence="9" type="ORF">HMPREF9623_00954</name>
</gene>
<feature type="binding site" evidence="7">
    <location>
        <position position="325"/>
    </location>
    <ligand>
        <name>Fe(3+)</name>
        <dbReference type="ChEBI" id="CHEBI:29034"/>
    </ligand>
</feature>
<reference evidence="9 10" key="1">
    <citation type="submission" date="2011-10" db="EMBL/GenBank/DDBJ databases">
        <title>The Genome Sequence of Lachnospiraceae bacterium ACC2.</title>
        <authorList>
            <consortium name="The Broad Institute Genome Sequencing Platform"/>
            <person name="Earl A."/>
            <person name="Ward D."/>
            <person name="Feldgarden M."/>
            <person name="Gevers D."/>
            <person name="Sizova M."/>
            <person name="Hazen A."/>
            <person name="Epstein S."/>
            <person name="Young S.K."/>
            <person name="Zeng Q."/>
            <person name="Gargeya S."/>
            <person name="Fitzgerald M."/>
            <person name="Haas B."/>
            <person name="Abouelleil A."/>
            <person name="Alvarado L."/>
            <person name="Arachchi H.M."/>
            <person name="Berlin A."/>
            <person name="Brown A."/>
            <person name="Chapman S.B."/>
            <person name="Chen Z."/>
            <person name="Dunbar C."/>
            <person name="Freedman E."/>
            <person name="Gearin G."/>
            <person name="Goldberg J."/>
            <person name="Griggs A."/>
            <person name="Gujja S."/>
            <person name="Heiman D."/>
            <person name="Howarth C."/>
            <person name="Larson L."/>
            <person name="Lui A."/>
            <person name="MacDonald P.J.P."/>
            <person name="Montmayeur A."/>
            <person name="Murphy C."/>
            <person name="Neiman D."/>
            <person name="Pearson M."/>
            <person name="Priest M."/>
            <person name="Roberts A."/>
            <person name="Saif S."/>
            <person name="Shea T."/>
            <person name="Shenoy N."/>
            <person name="Sisk P."/>
            <person name="Stolte C."/>
            <person name="Sykes S."/>
            <person name="Wortman J."/>
            <person name="Nusbaum C."/>
            <person name="Birren B."/>
        </authorList>
    </citation>
    <scope>NUCLEOTIDE SEQUENCE [LARGE SCALE GENOMIC DNA]</scope>
    <source>
        <strain evidence="9 10">ACC2</strain>
    </source>
</reference>
<keyword evidence="2 7" id="KW-0479">Metal-binding</keyword>
<dbReference type="GO" id="GO:0005506">
    <property type="term" value="F:iron ion binding"/>
    <property type="evidence" value="ECO:0007669"/>
    <property type="project" value="UniProtKB-UniRule"/>
</dbReference>
<keyword evidence="10" id="KW-1185">Reference proteome</keyword>
<evidence type="ECO:0000256" key="3">
    <source>
        <dbReference type="ARBA" id="ARBA00022801"/>
    </source>
</evidence>
<dbReference type="NCBIfam" id="TIGR01224">
    <property type="entry name" value="hutI"/>
    <property type="match status" value="1"/>
</dbReference>
<evidence type="ECO:0000256" key="6">
    <source>
        <dbReference type="ARBA" id="ARBA00023004"/>
    </source>
</evidence>
<keyword evidence="7" id="KW-0963">Cytoplasm</keyword>
<dbReference type="PANTHER" id="PTHR42752:SF1">
    <property type="entry name" value="IMIDAZOLONEPROPIONASE-RELATED"/>
    <property type="match status" value="1"/>
</dbReference>
<dbReference type="CDD" id="cd01296">
    <property type="entry name" value="Imidazolone-5PH"/>
    <property type="match status" value="1"/>
</dbReference>
<dbReference type="PANTHER" id="PTHR42752">
    <property type="entry name" value="IMIDAZOLONEPROPIONASE"/>
    <property type="match status" value="1"/>
</dbReference>
<feature type="binding site" evidence="7">
    <location>
        <position position="329"/>
    </location>
    <ligand>
        <name>N-formimidoyl-L-glutamate</name>
        <dbReference type="ChEBI" id="CHEBI:58928"/>
    </ligand>
</feature>
<dbReference type="FunFam" id="3.20.20.140:FF:000007">
    <property type="entry name" value="Imidazolonepropionase"/>
    <property type="match status" value="1"/>
</dbReference>
<name>A0AA37DGP8_9FIRM</name>
<dbReference type="InterPro" id="IPR032466">
    <property type="entry name" value="Metal_Hydrolase"/>
</dbReference>
<comment type="catalytic activity">
    <reaction evidence="7">
        <text>4-imidazolone-5-propanoate + H2O = N-formimidoyl-L-glutamate</text>
        <dbReference type="Rhea" id="RHEA:23660"/>
        <dbReference type="ChEBI" id="CHEBI:15377"/>
        <dbReference type="ChEBI" id="CHEBI:58928"/>
        <dbReference type="ChEBI" id="CHEBI:77893"/>
        <dbReference type="EC" id="3.5.2.7"/>
    </reaction>
</comment>
<comment type="function">
    <text evidence="7">Catalyzes the hydrolytic cleavage of the carbon-nitrogen bond in imidazolone-5-propanoate to yield N-formimidoyl-L-glutamate. It is the third step in the universal histidine degradation pathway.</text>
</comment>
<dbReference type="InterPro" id="IPR011059">
    <property type="entry name" value="Metal-dep_hydrolase_composite"/>
</dbReference>
<sequence length="414" mass="45311">MKRTYIRRAAELVTCSGDKAKHGSEMKEVGIIKNGAVLIEDGHIALVGSTEELDKKVDFQTAELIDAGGQAVLPGFVDSHTHFLFGGYRADEFGWRLQGESYLSIMEKGGGINATVTPTRAASVEDFVAVGKERLDTMLRFGVTTVEGKSGYGMDKDTELRMLRAMKVLDESHPVDVVRTFLGPHSVLPEWKGKEREFLRYMLTEVMPEVKKEDLAEFADIFTETGVFNIEDSTWYLQEAKKLGFRLKVHADEIAPDFGGAEMAVGCGAHSADHLLKASDEGIRRLAEGNTIATLLPLTAFCLKEPYAPARKLIDAGCAVALASDLNPGSCFSNSIPLLIALGCIYMNMRIEEVVTALTLNGAAAVGREKEIGSIDPGKQADLIFLHYPSIQFLPYRTGVNIVSRVMKRGEFVI</sequence>
<keyword evidence="5 7" id="KW-0862">Zinc</keyword>
<dbReference type="InterPro" id="IPR006680">
    <property type="entry name" value="Amidohydro-rel"/>
</dbReference>
<feature type="binding site" evidence="7">
    <location>
        <position position="185"/>
    </location>
    <ligand>
        <name>4-imidazolone-5-propanoate</name>
        <dbReference type="ChEBI" id="CHEBI:77893"/>
    </ligand>
</feature>
<comment type="caution">
    <text evidence="9">The sequence shown here is derived from an EMBL/GenBank/DDBJ whole genome shotgun (WGS) entry which is preliminary data.</text>
</comment>
<dbReference type="GO" id="GO:0019556">
    <property type="term" value="P:L-histidine catabolic process to glutamate and formamide"/>
    <property type="evidence" value="ECO:0007669"/>
    <property type="project" value="UniProtKB-UniRule"/>
</dbReference>
<dbReference type="EMBL" id="AGEL01000006">
    <property type="protein sequence ID" value="EHO17355.1"/>
    <property type="molecule type" value="Genomic_DNA"/>
</dbReference>
<feature type="binding site" evidence="7">
    <location>
        <position position="330"/>
    </location>
    <ligand>
        <name>4-imidazolone-5-propanoate</name>
        <dbReference type="ChEBI" id="CHEBI:77893"/>
    </ligand>
</feature>
<keyword evidence="4 7" id="KW-0369">Histidine metabolism</keyword>
<dbReference type="InterPro" id="IPR005920">
    <property type="entry name" value="HutI"/>
</dbReference>
<feature type="binding site" evidence="7">
    <location>
        <position position="89"/>
    </location>
    <ligand>
        <name>4-imidazolone-5-propanoate</name>
        <dbReference type="ChEBI" id="CHEBI:77893"/>
    </ligand>
</feature>